<sequence length="101" mass="12280">MVQTVVVINVLISLTLLYVAWRVWQLRLRWTRITNWFILAERCSHAVLRNAPEAIYISQHKIQNLRQTNQVLEIQLQQLRQIISLLVFGQRIWRRYLRKGW</sequence>
<dbReference type="EMBL" id="RSCJ01000011">
    <property type="protein sequence ID" value="RUR80246.1"/>
    <property type="molecule type" value="Genomic_DNA"/>
</dbReference>
<keyword evidence="3" id="KW-1185">Reference proteome</keyword>
<dbReference type="RefSeq" id="WP_016873915.1">
    <property type="nucleotide sequence ID" value="NZ_AJLN01000050.1"/>
</dbReference>
<reference evidence="2 3" key="1">
    <citation type="journal article" date="2019" name="Genome Biol. Evol.">
        <title>Day and night: Metabolic profiles and evolutionary relationships of six axenic non-marine cyanobacteria.</title>
        <authorList>
            <person name="Will S.E."/>
            <person name="Henke P."/>
            <person name="Boedeker C."/>
            <person name="Huang S."/>
            <person name="Brinkmann H."/>
            <person name="Rohde M."/>
            <person name="Jarek M."/>
            <person name="Friedl T."/>
            <person name="Seufert S."/>
            <person name="Schumacher M."/>
            <person name="Overmann J."/>
            <person name="Neumann-Schaal M."/>
            <person name="Petersen J."/>
        </authorList>
    </citation>
    <scope>NUCLEOTIDE SEQUENCE [LARGE SCALE GENOMIC DNA]</scope>
    <source>
        <strain evidence="2 3">PCC 6912</strain>
    </source>
</reference>
<name>A0A3S1A4T8_CHLFR</name>
<accession>A0A3S1A4T8</accession>
<organism evidence="2 3">
    <name type="scientific">Chlorogloeopsis fritschii PCC 6912</name>
    <dbReference type="NCBI Taxonomy" id="211165"/>
    <lineage>
        <taxon>Bacteria</taxon>
        <taxon>Bacillati</taxon>
        <taxon>Cyanobacteriota</taxon>
        <taxon>Cyanophyceae</taxon>
        <taxon>Nostocales</taxon>
        <taxon>Chlorogloeopsidaceae</taxon>
        <taxon>Chlorogloeopsis</taxon>
    </lineage>
</organism>
<evidence type="ECO:0000313" key="3">
    <source>
        <dbReference type="Proteomes" id="UP000268857"/>
    </source>
</evidence>
<gene>
    <name evidence="2" type="ORF">PCC6912_31060</name>
</gene>
<proteinExistence type="predicted"/>
<feature type="transmembrane region" description="Helical" evidence="1">
    <location>
        <begin position="6"/>
        <end position="24"/>
    </location>
</feature>
<protein>
    <submittedName>
        <fullName evidence="2">Uncharacterized protein</fullName>
    </submittedName>
</protein>
<dbReference type="Proteomes" id="UP000268857">
    <property type="component" value="Unassembled WGS sequence"/>
</dbReference>
<evidence type="ECO:0000313" key="2">
    <source>
        <dbReference type="EMBL" id="RUR80246.1"/>
    </source>
</evidence>
<dbReference type="OrthoDB" id="582659at2"/>
<keyword evidence="1" id="KW-1133">Transmembrane helix</keyword>
<evidence type="ECO:0000256" key="1">
    <source>
        <dbReference type="SAM" id="Phobius"/>
    </source>
</evidence>
<keyword evidence="1" id="KW-0472">Membrane</keyword>
<dbReference type="AlphaFoldDB" id="A0A3S1A4T8"/>
<dbReference type="STRING" id="211165.GCA_000317285_01340"/>
<comment type="caution">
    <text evidence="2">The sequence shown here is derived from an EMBL/GenBank/DDBJ whole genome shotgun (WGS) entry which is preliminary data.</text>
</comment>
<keyword evidence="1" id="KW-0812">Transmembrane</keyword>